<feature type="binding site" evidence="9">
    <location>
        <position position="100"/>
    </location>
    <ligand>
        <name>Mg(2+)</name>
        <dbReference type="ChEBI" id="CHEBI:18420"/>
    </ligand>
</feature>
<name>A0A2S6HA86_9GAMM</name>
<evidence type="ECO:0000256" key="10">
    <source>
        <dbReference type="RuleBase" id="RU004338"/>
    </source>
</evidence>
<dbReference type="NCBIfam" id="NF006875">
    <property type="entry name" value="PRK09372.1"/>
    <property type="match status" value="1"/>
</dbReference>
<evidence type="ECO:0000256" key="4">
    <source>
        <dbReference type="ARBA" id="ARBA00011233"/>
    </source>
</evidence>
<sequence>MTFTTADLCDAHSEEDHFQIAEPLLKPYGGHPSFCGQITTVKVFEDNVLIRTVLEEKVENRVLVVDGGGSHRCALLGADLARLAIANGWQGIVIHGCIRDSATLNELPIGIRALHTHPLKSHKKDHGDRDLLVTFAGVNFKQNHFLYADADGIIVSETMLS</sequence>
<evidence type="ECO:0000313" key="12">
    <source>
        <dbReference type="Proteomes" id="UP000240010"/>
    </source>
</evidence>
<evidence type="ECO:0000313" key="11">
    <source>
        <dbReference type="EMBL" id="PPK74399.1"/>
    </source>
</evidence>
<dbReference type="SUPFAM" id="SSF89562">
    <property type="entry name" value="RraA-like"/>
    <property type="match status" value="1"/>
</dbReference>
<keyword evidence="6 10" id="KW-0456">Lyase</keyword>
<dbReference type="GO" id="GO:0051252">
    <property type="term" value="P:regulation of RNA metabolic process"/>
    <property type="evidence" value="ECO:0007669"/>
    <property type="project" value="InterPro"/>
</dbReference>
<comment type="caution">
    <text evidence="11">The sequence shown here is derived from an EMBL/GenBank/DDBJ whole genome shotgun (WGS) entry which is preliminary data.</text>
</comment>
<evidence type="ECO:0000256" key="3">
    <source>
        <dbReference type="ARBA" id="ARBA00008621"/>
    </source>
</evidence>
<evidence type="ECO:0000256" key="2">
    <source>
        <dbReference type="ARBA" id="ARBA00001968"/>
    </source>
</evidence>
<dbReference type="InterPro" id="IPR010203">
    <property type="entry name" value="RraA"/>
</dbReference>
<dbReference type="RefSeq" id="WP_104429761.1">
    <property type="nucleotide sequence ID" value="NZ_PTIZ01000009.1"/>
</dbReference>
<comment type="cofactor">
    <cofactor evidence="2 10">
        <name>a divalent metal cation</name>
        <dbReference type="ChEBI" id="CHEBI:60240"/>
    </cofactor>
</comment>
<evidence type="ECO:0000256" key="6">
    <source>
        <dbReference type="ARBA" id="ARBA00023239"/>
    </source>
</evidence>
<organism evidence="11 12">
    <name type="scientific">Methylobacter tundripaludum</name>
    <dbReference type="NCBI Taxonomy" id="173365"/>
    <lineage>
        <taxon>Bacteria</taxon>
        <taxon>Pseudomonadati</taxon>
        <taxon>Pseudomonadota</taxon>
        <taxon>Gammaproteobacteria</taxon>
        <taxon>Methylococcales</taxon>
        <taxon>Methylococcaceae</taxon>
        <taxon>Methylobacter</taxon>
    </lineage>
</organism>
<dbReference type="PANTHER" id="PTHR33254">
    <property type="entry name" value="4-HYDROXY-4-METHYL-2-OXOGLUTARATE ALDOLASE 3-RELATED"/>
    <property type="match status" value="1"/>
</dbReference>
<dbReference type="GO" id="GO:0008428">
    <property type="term" value="F:ribonuclease inhibitor activity"/>
    <property type="evidence" value="ECO:0007669"/>
    <property type="project" value="InterPro"/>
</dbReference>
<dbReference type="InterPro" id="IPR036704">
    <property type="entry name" value="RraA/RraA-like_sf"/>
</dbReference>
<dbReference type="GO" id="GO:0008948">
    <property type="term" value="F:oxaloacetate decarboxylase activity"/>
    <property type="evidence" value="ECO:0007669"/>
    <property type="project" value="UniProtKB-EC"/>
</dbReference>
<dbReference type="AlphaFoldDB" id="A0A2S6HA86"/>
<dbReference type="EMBL" id="PTIZ01000009">
    <property type="protein sequence ID" value="PPK74399.1"/>
    <property type="molecule type" value="Genomic_DNA"/>
</dbReference>
<comment type="catalytic activity">
    <reaction evidence="1 10">
        <text>4-hydroxy-4-methyl-2-oxoglutarate = 2 pyruvate</text>
        <dbReference type="Rhea" id="RHEA:22748"/>
        <dbReference type="ChEBI" id="CHEBI:15361"/>
        <dbReference type="ChEBI" id="CHEBI:58276"/>
        <dbReference type="EC" id="4.1.3.17"/>
    </reaction>
</comment>
<evidence type="ECO:0000256" key="8">
    <source>
        <dbReference type="ARBA" id="ARBA00047973"/>
    </source>
</evidence>
<evidence type="ECO:0000256" key="5">
    <source>
        <dbReference type="ARBA" id="ARBA00022723"/>
    </source>
</evidence>
<dbReference type="CDD" id="cd16841">
    <property type="entry name" value="RraA_family"/>
    <property type="match status" value="1"/>
</dbReference>
<evidence type="ECO:0000256" key="7">
    <source>
        <dbReference type="ARBA" id="ARBA00025046"/>
    </source>
</evidence>
<dbReference type="GO" id="GO:0046872">
    <property type="term" value="F:metal ion binding"/>
    <property type="evidence" value="ECO:0007669"/>
    <property type="project" value="UniProtKB-KW"/>
</dbReference>
<accession>A0A2S6HA86</accession>
<keyword evidence="5 9" id="KW-0479">Metal-binding</keyword>
<gene>
    <name evidence="11" type="ORF">B0F87_10941</name>
</gene>
<dbReference type="Proteomes" id="UP000240010">
    <property type="component" value="Unassembled WGS sequence"/>
</dbReference>
<dbReference type="InterPro" id="IPR005493">
    <property type="entry name" value="RraA/RraA-like"/>
</dbReference>
<protein>
    <recommendedName>
        <fullName evidence="10">4-hydroxy-4-methyl-2-oxoglutarate aldolase</fullName>
        <shortName evidence="10">HMG aldolase</shortName>
        <ecNumber evidence="10">4.1.1.112</ecNumber>
        <ecNumber evidence="10">4.1.3.17</ecNumber>
    </recommendedName>
    <alternativeName>
        <fullName evidence="10">Oxaloacetate decarboxylase</fullName>
    </alternativeName>
</protein>
<comment type="catalytic activity">
    <reaction evidence="8 10">
        <text>oxaloacetate + H(+) = pyruvate + CO2</text>
        <dbReference type="Rhea" id="RHEA:15641"/>
        <dbReference type="ChEBI" id="CHEBI:15361"/>
        <dbReference type="ChEBI" id="CHEBI:15378"/>
        <dbReference type="ChEBI" id="CHEBI:16452"/>
        <dbReference type="ChEBI" id="CHEBI:16526"/>
        <dbReference type="EC" id="4.1.1.112"/>
    </reaction>
</comment>
<feature type="binding site" evidence="9">
    <location>
        <begin position="77"/>
        <end position="80"/>
    </location>
    <ligand>
        <name>substrate</name>
    </ligand>
</feature>
<comment type="similarity">
    <text evidence="3 10">Belongs to the class II aldolase/RraA-like family.</text>
</comment>
<dbReference type="PANTHER" id="PTHR33254:SF4">
    <property type="entry name" value="4-HYDROXY-4-METHYL-2-OXOGLUTARATE ALDOLASE 3-RELATED"/>
    <property type="match status" value="1"/>
</dbReference>
<proteinExistence type="inferred from homology"/>
<evidence type="ECO:0000256" key="9">
    <source>
        <dbReference type="PIRSR" id="PIRSR605493-1"/>
    </source>
</evidence>
<keyword evidence="9" id="KW-0460">Magnesium</keyword>
<reference evidence="11 12" key="1">
    <citation type="submission" date="2018-02" db="EMBL/GenBank/DDBJ databases">
        <title>Subsurface microbial communities from deep shales in Ohio and West Virginia, USA.</title>
        <authorList>
            <person name="Wrighton K."/>
        </authorList>
    </citation>
    <scope>NUCLEOTIDE SEQUENCE [LARGE SCALE GENOMIC DNA]</scope>
    <source>
        <strain evidence="11 12">OWC-DMM</strain>
    </source>
</reference>
<comment type="cofactor">
    <cofactor evidence="9">
        <name>Mg(2+)</name>
        <dbReference type="ChEBI" id="CHEBI:18420"/>
    </cofactor>
</comment>
<feature type="binding site" evidence="9">
    <location>
        <position position="99"/>
    </location>
    <ligand>
        <name>substrate</name>
    </ligand>
</feature>
<dbReference type="Gene3D" id="3.50.30.40">
    <property type="entry name" value="Ribonuclease E inhibitor RraA/RraA-like"/>
    <property type="match status" value="1"/>
</dbReference>
<dbReference type="EC" id="4.1.1.112" evidence="10"/>
<evidence type="ECO:0000256" key="1">
    <source>
        <dbReference type="ARBA" id="ARBA00001342"/>
    </source>
</evidence>
<dbReference type="NCBIfam" id="TIGR01935">
    <property type="entry name" value="NOT-MenG"/>
    <property type="match status" value="1"/>
</dbReference>
<comment type="function">
    <text evidence="7 10">Catalyzes the aldol cleavage of 4-hydroxy-4-methyl-2-oxoglutarate (HMG) into 2 molecules of pyruvate. Also contains a secondary oxaloacetate (OAA) decarboxylase activity due to the common pyruvate enolate transition state formed following C-C bond cleavage in the retro-aldol and decarboxylation reactions.</text>
</comment>
<dbReference type="EC" id="4.1.3.17" evidence="10"/>
<dbReference type="Pfam" id="PF03737">
    <property type="entry name" value="RraA-like"/>
    <property type="match status" value="1"/>
</dbReference>
<comment type="subunit">
    <text evidence="4 10">Homotrimer.</text>
</comment>
<dbReference type="GO" id="GO:0047443">
    <property type="term" value="F:4-hydroxy-4-methyl-2-oxoglutarate aldolase activity"/>
    <property type="evidence" value="ECO:0007669"/>
    <property type="project" value="UniProtKB-EC"/>
</dbReference>